<accession>A0A0F9GXL9</accession>
<reference evidence="1" key="1">
    <citation type="journal article" date="2015" name="Nature">
        <title>Complex archaea that bridge the gap between prokaryotes and eukaryotes.</title>
        <authorList>
            <person name="Spang A."/>
            <person name="Saw J.H."/>
            <person name="Jorgensen S.L."/>
            <person name="Zaremba-Niedzwiedzka K."/>
            <person name="Martijn J."/>
            <person name="Lind A.E."/>
            <person name="van Eijk R."/>
            <person name="Schleper C."/>
            <person name="Guy L."/>
            <person name="Ettema T.J."/>
        </authorList>
    </citation>
    <scope>NUCLEOTIDE SEQUENCE</scope>
</reference>
<protein>
    <submittedName>
        <fullName evidence="1">Uncharacterized protein</fullName>
    </submittedName>
</protein>
<dbReference type="EMBL" id="LAZR01024758">
    <property type="protein sequence ID" value="KKL74095.1"/>
    <property type="molecule type" value="Genomic_DNA"/>
</dbReference>
<sequence>MAKVQKEKTKELLIPRPDIQVLRVTVKGTSPLIVHKWSTKAQRQIEDKQAKRAKKAREKRDPEAEFRAALYEIGKGKYGFPASAFKHAMIAACRFCQGVPMTFAKGAFFVMGDILLIKGSKPVMRTDIVRVPPRTGGADLRYRPEFAKWEIDLDIRYNAHLIEPDQIVNLLCIAGYSVGIGESRPSSPMKPGTNGMFEVKARGIKR</sequence>
<organism evidence="1">
    <name type="scientific">marine sediment metagenome</name>
    <dbReference type="NCBI Taxonomy" id="412755"/>
    <lineage>
        <taxon>unclassified sequences</taxon>
        <taxon>metagenomes</taxon>
        <taxon>ecological metagenomes</taxon>
    </lineage>
</organism>
<comment type="caution">
    <text evidence="1">The sequence shown here is derived from an EMBL/GenBank/DDBJ whole genome shotgun (WGS) entry which is preliminary data.</text>
</comment>
<gene>
    <name evidence="1" type="ORF">LCGC14_2068300</name>
</gene>
<evidence type="ECO:0000313" key="1">
    <source>
        <dbReference type="EMBL" id="KKL74095.1"/>
    </source>
</evidence>
<proteinExistence type="predicted"/>
<dbReference type="AlphaFoldDB" id="A0A0F9GXL9"/>
<name>A0A0F9GXL9_9ZZZZ</name>